<dbReference type="EMBL" id="FZOQ01000001">
    <property type="protein sequence ID" value="SNS06452.1"/>
    <property type="molecule type" value="Genomic_DNA"/>
</dbReference>
<dbReference type="InterPro" id="IPR031314">
    <property type="entry name" value="DNK_dom"/>
</dbReference>
<dbReference type="GO" id="GO:0005737">
    <property type="term" value="C:cytoplasm"/>
    <property type="evidence" value="ECO:0007669"/>
    <property type="project" value="TreeGrafter"/>
</dbReference>
<feature type="binding site" evidence="8">
    <location>
        <begin position="180"/>
        <end position="182"/>
    </location>
    <ligand>
        <name>ATP</name>
        <dbReference type="ChEBI" id="CHEBI:30616"/>
    </ligand>
</feature>
<feature type="binding site" evidence="7">
    <location>
        <position position="145"/>
    </location>
    <ligand>
        <name>substrate</name>
    </ligand>
</feature>
<evidence type="ECO:0000256" key="3">
    <source>
        <dbReference type="ARBA" id="ARBA00022741"/>
    </source>
</evidence>
<dbReference type="InterPro" id="IPR002624">
    <property type="entry name" value="DCK/DGK"/>
</dbReference>
<organism evidence="10 11">
    <name type="scientific">Pontibacter ummariensis</name>
    <dbReference type="NCBI Taxonomy" id="1610492"/>
    <lineage>
        <taxon>Bacteria</taxon>
        <taxon>Pseudomonadati</taxon>
        <taxon>Bacteroidota</taxon>
        <taxon>Cytophagia</taxon>
        <taxon>Cytophagales</taxon>
        <taxon>Hymenobacteraceae</taxon>
        <taxon>Pontibacter</taxon>
    </lineage>
</organism>
<feature type="binding site" evidence="7">
    <location>
        <position position="79"/>
    </location>
    <ligand>
        <name>substrate</name>
    </ligand>
</feature>
<evidence type="ECO:0000256" key="1">
    <source>
        <dbReference type="ARBA" id="ARBA00007420"/>
    </source>
</evidence>
<dbReference type="FunFam" id="3.40.50.300:FF:000659">
    <property type="entry name" value="Deoxyguanosine kinase"/>
    <property type="match status" value="1"/>
</dbReference>
<dbReference type="InterPro" id="IPR027417">
    <property type="entry name" value="P-loop_NTPase"/>
</dbReference>
<feature type="binding site" evidence="8">
    <location>
        <begin position="7"/>
        <end position="15"/>
    </location>
    <ligand>
        <name>ATP</name>
        <dbReference type="ChEBI" id="CHEBI:30616"/>
    </ligand>
</feature>
<evidence type="ECO:0000256" key="4">
    <source>
        <dbReference type="ARBA" id="ARBA00022777"/>
    </source>
</evidence>
<evidence type="ECO:0000259" key="9">
    <source>
        <dbReference type="Pfam" id="PF01712"/>
    </source>
</evidence>
<evidence type="ECO:0000256" key="6">
    <source>
        <dbReference type="PIRSR" id="PIRSR000705-1"/>
    </source>
</evidence>
<evidence type="ECO:0000256" key="7">
    <source>
        <dbReference type="PIRSR" id="PIRSR000705-2"/>
    </source>
</evidence>
<evidence type="ECO:0000313" key="11">
    <source>
        <dbReference type="Proteomes" id="UP000198432"/>
    </source>
</evidence>
<evidence type="ECO:0000313" key="10">
    <source>
        <dbReference type="EMBL" id="SNS06452.1"/>
    </source>
</evidence>
<dbReference type="PANTHER" id="PTHR10513:SF35">
    <property type="entry name" value="DEOXYADENOSINE KINASE"/>
    <property type="match status" value="1"/>
</dbReference>
<dbReference type="GO" id="GO:0005524">
    <property type="term" value="F:ATP binding"/>
    <property type="evidence" value="ECO:0007669"/>
    <property type="project" value="UniProtKB-KW"/>
</dbReference>
<accession>A0A239BFS8</accession>
<dbReference type="SUPFAM" id="SSF52540">
    <property type="entry name" value="P-loop containing nucleoside triphosphate hydrolases"/>
    <property type="match status" value="1"/>
</dbReference>
<dbReference type="Gene3D" id="3.40.50.300">
    <property type="entry name" value="P-loop containing nucleotide triphosphate hydrolases"/>
    <property type="match status" value="1"/>
</dbReference>
<dbReference type="PANTHER" id="PTHR10513">
    <property type="entry name" value="DEOXYNUCLEOSIDE KINASE"/>
    <property type="match status" value="1"/>
</dbReference>
<sequence>MHIAIVGNIGAGKTTLATKLSQHFKWDLYLEAVENNPYLKDFYEDMERWAFHLQVFFLNSRFNQVQQIQSSSRSVIQDRTIYEDAHIFAKNLHQSNLMSTRDYENYLALFQSMISMVKAPDLMIYLKADLPKLIGQIEKRNRDYESSISINYLRNLNEHYNTWMSTYNQGKLLTIDVNSLDFVANPEDLGTIIEKIQGELFGLF</sequence>
<proteinExistence type="inferred from homology"/>
<feature type="binding site" evidence="7">
    <location>
        <position position="84"/>
    </location>
    <ligand>
        <name>substrate</name>
    </ligand>
</feature>
<feature type="binding site" evidence="7">
    <location>
        <position position="54"/>
    </location>
    <ligand>
        <name>substrate</name>
    </ligand>
</feature>
<keyword evidence="2" id="KW-0808">Transferase</keyword>
<feature type="active site" description="Proton acceptor" evidence="6">
    <location>
        <position position="78"/>
    </location>
</feature>
<keyword evidence="11" id="KW-1185">Reference proteome</keyword>
<dbReference type="OrthoDB" id="9776634at2"/>
<reference evidence="11" key="1">
    <citation type="submission" date="2017-06" db="EMBL/GenBank/DDBJ databases">
        <authorList>
            <person name="Varghese N."/>
            <person name="Submissions S."/>
        </authorList>
    </citation>
    <scope>NUCLEOTIDE SEQUENCE [LARGE SCALE GENOMIC DNA]</scope>
    <source>
        <strain evidence="11">NKM1</strain>
    </source>
</reference>
<dbReference type="Proteomes" id="UP000198432">
    <property type="component" value="Unassembled WGS sequence"/>
</dbReference>
<protein>
    <submittedName>
        <fullName evidence="10">Deoxyadenosine/deoxycytidine kinase</fullName>
    </submittedName>
</protein>
<keyword evidence="3 8" id="KW-0547">Nucleotide-binding</keyword>
<feature type="binding site" evidence="7">
    <location>
        <position position="31"/>
    </location>
    <ligand>
        <name>substrate</name>
    </ligand>
</feature>
<dbReference type="RefSeq" id="WP_089317426.1">
    <property type="nucleotide sequence ID" value="NZ_FZOQ01000001.1"/>
</dbReference>
<dbReference type="InterPro" id="IPR050566">
    <property type="entry name" value="Deoxyribonucleoside_kinase"/>
</dbReference>
<name>A0A239BFS8_9BACT</name>
<dbReference type="AlphaFoldDB" id="A0A239BFS8"/>
<keyword evidence="4 10" id="KW-0418">Kinase</keyword>
<feature type="binding site" evidence="7">
    <location>
        <position position="43"/>
    </location>
    <ligand>
        <name>substrate</name>
    </ligand>
</feature>
<feature type="domain" description="Deoxynucleoside kinase" evidence="9">
    <location>
        <begin position="3"/>
        <end position="197"/>
    </location>
</feature>
<dbReference type="Pfam" id="PF01712">
    <property type="entry name" value="dNK"/>
    <property type="match status" value="1"/>
</dbReference>
<evidence type="ECO:0000256" key="2">
    <source>
        <dbReference type="ARBA" id="ARBA00022679"/>
    </source>
</evidence>
<comment type="similarity">
    <text evidence="1">Belongs to the DCK/DGK family.</text>
</comment>
<dbReference type="CDD" id="cd01673">
    <property type="entry name" value="dNK"/>
    <property type="match status" value="1"/>
</dbReference>
<dbReference type="PIRSF" id="PIRSF000705">
    <property type="entry name" value="DNK"/>
    <property type="match status" value="1"/>
</dbReference>
<evidence type="ECO:0000256" key="8">
    <source>
        <dbReference type="PIRSR" id="PIRSR000705-3"/>
    </source>
</evidence>
<keyword evidence="5 8" id="KW-0067">ATP-binding</keyword>
<evidence type="ECO:0000256" key="5">
    <source>
        <dbReference type="ARBA" id="ARBA00022840"/>
    </source>
</evidence>
<dbReference type="GO" id="GO:0019136">
    <property type="term" value="F:deoxynucleoside kinase activity"/>
    <property type="evidence" value="ECO:0007669"/>
    <property type="project" value="InterPro"/>
</dbReference>
<gene>
    <name evidence="10" type="ORF">SAMN06296052_101356</name>
</gene>